<proteinExistence type="predicted"/>
<reference evidence="2 3" key="1">
    <citation type="journal article" date="2015" name="Nature">
        <title>rRNA introns, odd ribosomes, and small enigmatic genomes across a large radiation of phyla.</title>
        <authorList>
            <person name="Brown C.T."/>
            <person name="Hug L.A."/>
            <person name="Thomas B.C."/>
            <person name="Sharon I."/>
            <person name="Castelle C.J."/>
            <person name="Singh A."/>
            <person name="Wilkins M.J."/>
            <person name="Williams K.H."/>
            <person name="Banfield J.F."/>
        </authorList>
    </citation>
    <scope>NUCLEOTIDE SEQUENCE [LARGE SCALE GENOMIC DNA]</scope>
</reference>
<dbReference type="GO" id="GO:0016787">
    <property type="term" value="F:hydrolase activity"/>
    <property type="evidence" value="ECO:0007669"/>
    <property type="project" value="UniProtKB-KW"/>
</dbReference>
<dbReference type="Gene3D" id="3.40.50.1820">
    <property type="entry name" value="alpha/beta hydrolase"/>
    <property type="match status" value="1"/>
</dbReference>
<dbReference type="InterPro" id="IPR000073">
    <property type="entry name" value="AB_hydrolase_1"/>
</dbReference>
<evidence type="ECO:0000259" key="1">
    <source>
        <dbReference type="Pfam" id="PF00561"/>
    </source>
</evidence>
<dbReference type="Proteomes" id="UP000034849">
    <property type="component" value="Unassembled WGS sequence"/>
</dbReference>
<dbReference type="AlphaFoldDB" id="A0A0G0GCU2"/>
<gene>
    <name evidence="2" type="ORF">US42_C0005G0022</name>
</gene>
<dbReference type="Pfam" id="PF00561">
    <property type="entry name" value="Abhydrolase_1"/>
    <property type="match status" value="1"/>
</dbReference>
<name>A0A0G0GCU2_9BACT</name>
<organism evidence="2 3">
    <name type="scientific">Candidatus Magasanikbacteria bacterium GW2011_GWC2_37_14</name>
    <dbReference type="NCBI Taxonomy" id="1619046"/>
    <lineage>
        <taxon>Bacteria</taxon>
        <taxon>Candidatus Magasanikiibacteriota</taxon>
    </lineage>
</organism>
<dbReference type="SUPFAM" id="SSF53474">
    <property type="entry name" value="alpha/beta-Hydrolases"/>
    <property type="match status" value="1"/>
</dbReference>
<feature type="domain" description="AB hydrolase-1" evidence="1">
    <location>
        <begin position="26"/>
        <end position="121"/>
    </location>
</feature>
<dbReference type="InterPro" id="IPR029058">
    <property type="entry name" value="AB_hydrolase_fold"/>
</dbReference>
<dbReference type="STRING" id="1619046.US42_C0005G0022"/>
<sequence length="246" mass="27252">MNIIKTKSFELAVNIKGDPSSTKLAILIPGRLDTKDYCNFVSHANYLVSKSFFVVAFDPPGTWDSPGGIDIYSTTNYIIAVNELIEYFGNKSTLLLGHSRGAATAILAGAPNPNVIGIVSIIANYGKPTPLDQESLQKGFKISYRDLPPGNSPTKKQKEFLLPISYWEDGKNYDAGDSLKKCSKPKLLVYGSKDEFTTVEEVEKLYTLIPEPKMLKLVDSTHDYRYFPEAIEEINLVIGKFLDSAI</sequence>
<evidence type="ECO:0000313" key="3">
    <source>
        <dbReference type="Proteomes" id="UP000034849"/>
    </source>
</evidence>
<protein>
    <submittedName>
        <fullName evidence="2">Alpha/beta hydrolase fold protein</fullName>
    </submittedName>
</protein>
<accession>A0A0G0GCU2</accession>
<keyword evidence="2" id="KW-0378">Hydrolase</keyword>
<evidence type="ECO:0000313" key="2">
    <source>
        <dbReference type="EMBL" id="KKQ27797.1"/>
    </source>
</evidence>
<dbReference type="EMBL" id="LBSX01000005">
    <property type="protein sequence ID" value="KKQ27797.1"/>
    <property type="molecule type" value="Genomic_DNA"/>
</dbReference>
<comment type="caution">
    <text evidence="2">The sequence shown here is derived from an EMBL/GenBank/DDBJ whole genome shotgun (WGS) entry which is preliminary data.</text>
</comment>